<comment type="caution">
    <text evidence="1">The sequence shown here is derived from an EMBL/GenBank/DDBJ whole genome shotgun (WGS) entry which is preliminary data.</text>
</comment>
<protein>
    <submittedName>
        <fullName evidence="1">Uncharacterized protein</fullName>
    </submittedName>
</protein>
<dbReference type="SUPFAM" id="SSF46966">
    <property type="entry name" value="Spectrin repeat"/>
    <property type="match status" value="1"/>
</dbReference>
<evidence type="ECO:0000313" key="1">
    <source>
        <dbReference type="EMBL" id="KAJ7428965.1"/>
    </source>
</evidence>
<dbReference type="EMBL" id="WHWB01002337">
    <property type="protein sequence ID" value="KAJ7428965.1"/>
    <property type="molecule type" value="Genomic_DNA"/>
</dbReference>
<evidence type="ECO:0000313" key="2">
    <source>
        <dbReference type="Proteomes" id="UP001145742"/>
    </source>
</evidence>
<proteinExistence type="predicted"/>
<dbReference type="Proteomes" id="UP001145742">
    <property type="component" value="Unassembled WGS sequence"/>
</dbReference>
<gene>
    <name evidence="1" type="ORF">WISP_00356</name>
</gene>
<name>A0ABQ9DVK8_9PASS</name>
<dbReference type="PANTHER" id="PTHR11915">
    <property type="entry name" value="SPECTRIN/FILAMIN RELATED CYTOSKELETAL PROTEIN"/>
    <property type="match status" value="1"/>
</dbReference>
<keyword evidence="2" id="KW-1185">Reference proteome</keyword>
<sequence length="74" mass="8190">MTISTLPTVSQVLDQVLEIGAITGRYEALAEELLAWIHQTITIISNQRFANSLTGVQQQLQAFTAFCTLEKPVK</sequence>
<organism evidence="1 2">
    <name type="scientific">Willisornis vidua</name>
    <name type="common">Xingu scale-backed antbird</name>
    <dbReference type="NCBI Taxonomy" id="1566151"/>
    <lineage>
        <taxon>Eukaryota</taxon>
        <taxon>Metazoa</taxon>
        <taxon>Chordata</taxon>
        <taxon>Craniata</taxon>
        <taxon>Vertebrata</taxon>
        <taxon>Euteleostomi</taxon>
        <taxon>Archelosauria</taxon>
        <taxon>Archosauria</taxon>
        <taxon>Dinosauria</taxon>
        <taxon>Saurischia</taxon>
        <taxon>Theropoda</taxon>
        <taxon>Coelurosauria</taxon>
        <taxon>Aves</taxon>
        <taxon>Neognathae</taxon>
        <taxon>Neoaves</taxon>
        <taxon>Telluraves</taxon>
        <taxon>Australaves</taxon>
        <taxon>Passeriformes</taxon>
        <taxon>Thamnophilidae</taxon>
        <taxon>Willisornis</taxon>
    </lineage>
</organism>
<accession>A0ABQ9DVK8</accession>
<dbReference type="Gene3D" id="1.20.58.60">
    <property type="match status" value="1"/>
</dbReference>
<reference evidence="1" key="1">
    <citation type="submission" date="2019-10" db="EMBL/GenBank/DDBJ databases">
        <authorList>
            <person name="Soares A.E.R."/>
            <person name="Aleixo A."/>
            <person name="Schneider P."/>
            <person name="Miyaki C.Y."/>
            <person name="Schneider M.P."/>
            <person name="Mello C."/>
            <person name="Vasconcelos A.T.R."/>
        </authorList>
    </citation>
    <scope>NUCLEOTIDE SEQUENCE</scope>
    <source>
        <tissue evidence="1">Muscle</tissue>
    </source>
</reference>